<keyword evidence="5" id="KW-0663">Pyridoxal phosphate</keyword>
<reference evidence="8" key="1">
    <citation type="journal article" date="2013" name="Proc. Natl. Acad. Sci. U.S.A.">
        <title>Genome structure and metabolic features in the red seaweed Chondrus crispus shed light on evolution of the Archaeplastida.</title>
        <authorList>
            <person name="Collen J."/>
            <person name="Porcel B."/>
            <person name="Carre W."/>
            <person name="Ball S.G."/>
            <person name="Chaparro C."/>
            <person name="Tonon T."/>
            <person name="Barbeyron T."/>
            <person name="Michel G."/>
            <person name="Noel B."/>
            <person name="Valentin K."/>
            <person name="Elias M."/>
            <person name="Artiguenave F."/>
            <person name="Arun A."/>
            <person name="Aury J.M."/>
            <person name="Barbosa-Neto J.F."/>
            <person name="Bothwell J.H."/>
            <person name="Bouget F.Y."/>
            <person name="Brillet L."/>
            <person name="Cabello-Hurtado F."/>
            <person name="Capella-Gutierrez S."/>
            <person name="Charrier B."/>
            <person name="Cladiere L."/>
            <person name="Cock J.M."/>
            <person name="Coelho S.M."/>
            <person name="Colleoni C."/>
            <person name="Czjzek M."/>
            <person name="Da Silva C."/>
            <person name="Delage L."/>
            <person name="Denoeud F."/>
            <person name="Deschamps P."/>
            <person name="Dittami S.M."/>
            <person name="Gabaldon T."/>
            <person name="Gachon C.M."/>
            <person name="Groisillier A."/>
            <person name="Herve C."/>
            <person name="Jabbari K."/>
            <person name="Katinka M."/>
            <person name="Kloareg B."/>
            <person name="Kowalczyk N."/>
            <person name="Labadie K."/>
            <person name="Leblanc C."/>
            <person name="Lopez P.J."/>
            <person name="McLachlan D.H."/>
            <person name="Meslet-Cladiere L."/>
            <person name="Moustafa A."/>
            <person name="Nehr Z."/>
            <person name="Nyvall Collen P."/>
            <person name="Panaud O."/>
            <person name="Partensky F."/>
            <person name="Poulain J."/>
            <person name="Rensing S.A."/>
            <person name="Rousvoal S."/>
            <person name="Samson G."/>
            <person name="Symeonidi A."/>
            <person name="Weissenbach J."/>
            <person name="Zambounis A."/>
            <person name="Wincker P."/>
            <person name="Boyen C."/>
        </authorList>
    </citation>
    <scope>NUCLEOTIDE SEQUENCE [LARGE SCALE GENOMIC DNA]</scope>
    <source>
        <strain evidence="8">cv. Stackhouse</strain>
    </source>
</reference>
<keyword evidence="4" id="KW-0808">Transferase</keyword>
<dbReference type="GO" id="GO:0006520">
    <property type="term" value="P:amino acid metabolic process"/>
    <property type="evidence" value="ECO:0007669"/>
    <property type="project" value="InterPro"/>
</dbReference>
<comment type="cofactor">
    <cofactor evidence="1">
        <name>pyridoxal 5'-phosphate</name>
        <dbReference type="ChEBI" id="CHEBI:597326"/>
    </cofactor>
</comment>
<dbReference type="Gramene" id="CDF39242">
    <property type="protein sequence ID" value="CDF39242"/>
    <property type="gene ID" value="CHC_T00006498001"/>
</dbReference>
<accession>R7QL45</accession>
<feature type="domain" description="Aminotransferase class I/classII large" evidence="6">
    <location>
        <begin position="40"/>
        <end position="388"/>
    </location>
</feature>
<dbReference type="InterPro" id="IPR004839">
    <property type="entry name" value="Aminotransferase_I/II_large"/>
</dbReference>
<dbReference type="EMBL" id="HG002012">
    <property type="protein sequence ID" value="CDF39242.1"/>
    <property type="molecule type" value="Genomic_DNA"/>
</dbReference>
<evidence type="ECO:0000256" key="1">
    <source>
        <dbReference type="ARBA" id="ARBA00001933"/>
    </source>
</evidence>
<sequence length="402" mass="42735">MTATDPRLLPFSAVLSSLENEGAYAVMAAAAAVESATGKPVIHLEIGQPAFPTPAPVADAAIAAIAAGKTKYSSPRGVAPLRAAIASLANRHRGLAVTPQHVVVGSGAKPGLFLATLALVRGPHDHLLIPDPGFPTYRAMVAVANGTAVPVPLRPDMRSFDMPALEAAVTHRTRLVVLNSPGNPTGGVVPLEHLRRIAQLAVEHDFWVVSDEIYSQLCYEDTYTSIASPPGMAVRTVVVDGFSKSYCMTGWRLGWAIMPPPLAERVELLLVHSVGCTATFTQEAGIAALAGGGEVEMLRREYRKRRDIVVKGLNAIPGVRCDRPQGAFCAFADVRSFGRSSKEIADVLLQDGLVAVLPGTDFGEQGEGFIRLSYVSEEEEQREGLRRIAATLGRLRPVKAVA</sequence>
<evidence type="ECO:0000256" key="4">
    <source>
        <dbReference type="ARBA" id="ARBA00022679"/>
    </source>
</evidence>
<dbReference type="CDD" id="cd00609">
    <property type="entry name" value="AAT_like"/>
    <property type="match status" value="1"/>
</dbReference>
<evidence type="ECO:0000256" key="3">
    <source>
        <dbReference type="ARBA" id="ARBA00022576"/>
    </source>
</evidence>
<protein>
    <recommendedName>
        <fullName evidence="6">Aminotransferase class I/classII large domain-containing protein</fullName>
    </recommendedName>
</protein>
<dbReference type="RefSeq" id="XP_005719153.1">
    <property type="nucleotide sequence ID" value="XM_005719096.1"/>
</dbReference>
<evidence type="ECO:0000259" key="6">
    <source>
        <dbReference type="Pfam" id="PF00155"/>
    </source>
</evidence>
<organism evidence="7 8">
    <name type="scientific">Chondrus crispus</name>
    <name type="common">Carrageen Irish moss</name>
    <name type="synonym">Polymorpha crispa</name>
    <dbReference type="NCBI Taxonomy" id="2769"/>
    <lineage>
        <taxon>Eukaryota</taxon>
        <taxon>Rhodophyta</taxon>
        <taxon>Florideophyceae</taxon>
        <taxon>Rhodymeniophycidae</taxon>
        <taxon>Gigartinales</taxon>
        <taxon>Gigartinaceae</taxon>
        <taxon>Chondrus</taxon>
    </lineage>
</organism>
<dbReference type="PANTHER" id="PTHR46383">
    <property type="entry name" value="ASPARTATE AMINOTRANSFERASE"/>
    <property type="match status" value="1"/>
</dbReference>
<dbReference type="PhylomeDB" id="R7QL45"/>
<evidence type="ECO:0000313" key="8">
    <source>
        <dbReference type="Proteomes" id="UP000012073"/>
    </source>
</evidence>
<gene>
    <name evidence="7" type="ORF">CHC_T00006498001</name>
</gene>
<evidence type="ECO:0000256" key="5">
    <source>
        <dbReference type="ARBA" id="ARBA00022898"/>
    </source>
</evidence>
<dbReference type="GO" id="GO:0008483">
    <property type="term" value="F:transaminase activity"/>
    <property type="evidence" value="ECO:0007669"/>
    <property type="project" value="UniProtKB-KW"/>
</dbReference>
<dbReference type="OrthoDB" id="2414662at2759"/>
<dbReference type="GeneID" id="17326872"/>
<comment type="similarity">
    <text evidence="2">Belongs to the class-I pyridoxal-phosphate-dependent aminotransferase family.</text>
</comment>
<dbReference type="PANTHER" id="PTHR46383:SF1">
    <property type="entry name" value="ASPARTATE AMINOTRANSFERASE"/>
    <property type="match status" value="1"/>
</dbReference>
<dbReference type="GO" id="GO:0030170">
    <property type="term" value="F:pyridoxal phosphate binding"/>
    <property type="evidence" value="ECO:0007669"/>
    <property type="project" value="InterPro"/>
</dbReference>
<dbReference type="InterPro" id="IPR015421">
    <property type="entry name" value="PyrdxlP-dep_Trfase_major"/>
</dbReference>
<keyword evidence="3" id="KW-0032">Aminotransferase</keyword>
<evidence type="ECO:0000256" key="2">
    <source>
        <dbReference type="ARBA" id="ARBA00007441"/>
    </source>
</evidence>
<dbReference type="Pfam" id="PF00155">
    <property type="entry name" value="Aminotran_1_2"/>
    <property type="match status" value="1"/>
</dbReference>
<dbReference type="AlphaFoldDB" id="R7QL45"/>
<dbReference type="OMA" id="APYWTTY"/>
<evidence type="ECO:0000313" key="7">
    <source>
        <dbReference type="EMBL" id="CDF39242.1"/>
    </source>
</evidence>
<dbReference type="STRING" id="2769.R7QL45"/>
<keyword evidence="8" id="KW-1185">Reference proteome</keyword>
<name>R7QL45_CHOCR</name>
<dbReference type="InterPro" id="IPR015424">
    <property type="entry name" value="PyrdxlP-dep_Trfase"/>
</dbReference>
<dbReference type="InterPro" id="IPR050596">
    <property type="entry name" value="AspAT/PAT-like"/>
</dbReference>
<dbReference type="KEGG" id="ccp:CHC_T00006498001"/>
<dbReference type="SUPFAM" id="SSF53383">
    <property type="entry name" value="PLP-dependent transferases"/>
    <property type="match status" value="1"/>
</dbReference>
<proteinExistence type="inferred from homology"/>
<dbReference type="Proteomes" id="UP000012073">
    <property type="component" value="Unassembled WGS sequence"/>
</dbReference>
<dbReference type="Gene3D" id="3.40.640.10">
    <property type="entry name" value="Type I PLP-dependent aspartate aminotransferase-like (Major domain)"/>
    <property type="match status" value="1"/>
</dbReference>